<evidence type="ECO:0000256" key="1">
    <source>
        <dbReference type="ARBA" id="ARBA00022448"/>
    </source>
</evidence>
<gene>
    <name evidence="5" type="ORF">NQ502_18905</name>
</gene>
<dbReference type="PROSITE" id="PS50893">
    <property type="entry name" value="ABC_TRANSPORTER_2"/>
    <property type="match status" value="1"/>
</dbReference>
<name>A0ABY5VFM1_9FIRM</name>
<dbReference type="PROSITE" id="PS00211">
    <property type="entry name" value="ABC_TRANSPORTER_1"/>
    <property type="match status" value="1"/>
</dbReference>
<dbReference type="PANTHER" id="PTHR42939">
    <property type="entry name" value="ABC TRANSPORTER ATP-BINDING PROTEIN ALBC-RELATED"/>
    <property type="match status" value="1"/>
</dbReference>
<keyword evidence="2" id="KW-0547">Nucleotide-binding</keyword>
<keyword evidence="6" id="KW-1185">Reference proteome</keyword>
<organism evidence="5 6">
    <name type="scientific">Ruminococcus gauvreauii</name>
    <dbReference type="NCBI Taxonomy" id="438033"/>
    <lineage>
        <taxon>Bacteria</taxon>
        <taxon>Bacillati</taxon>
        <taxon>Bacillota</taxon>
        <taxon>Clostridia</taxon>
        <taxon>Eubacteriales</taxon>
        <taxon>Oscillospiraceae</taxon>
        <taxon>Ruminococcus</taxon>
    </lineage>
</organism>
<dbReference type="InterPro" id="IPR027417">
    <property type="entry name" value="P-loop_NTPase"/>
</dbReference>
<proteinExistence type="predicted"/>
<keyword evidence="1" id="KW-0813">Transport</keyword>
<dbReference type="GO" id="GO:0005524">
    <property type="term" value="F:ATP binding"/>
    <property type="evidence" value="ECO:0007669"/>
    <property type="project" value="UniProtKB-KW"/>
</dbReference>
<protein>
    <submittedName>
        <fullName evidence="5">ABC transporter ATP-binding protein</fullName>
    </submittedName>
</protein>
<dbReference type="CDD" id="cd03230">
    <property type="entry name" value="ABC_DR_subfamily_A"/>
    <property type="match status" value="1"/>
</dbReference>
<dbReference type="Pfam" id="PF00005">
    <property type="entry name" value="ABC_tran"/>
    <property type="match status" value="1"/>
</dbReference>
<evidence type="ECO:0000259" key="4">
    <source>
        <dbReference type="PROSITE" id="PS50893"/>
    </source>
</evidence>
<reference evidence="5" key="1">
    <citation type="journal article" date="2022" name="Cell">
        <title>Design, construction, and in vivo augmentation of a complex gut microbiome.</title>
        <authorList>
            <person name="Cheng A.G."/>
            <person name="Ho P.Y."/>
            <person name="Aranda-Diaz A."/>
            <person name="Jain S."/>
            <person name="Yu F.B."/>
            <person name="Meng X."/>
            <person name="Wang M."/>
            <person name="Iakiviak M."/>
            <person name="Nagashima K."/>
            <person name="Zhao A."/>
            <person name="Murugkar P."/>
            <person name="Patil A."/>
            <person name="Atabakhsh K."/>
            <person name="Weakley A."/>
            <person name="Yan J."/>
            <person name="Brumbaugh A.R."/>
            <person name="Higginbottom S."/>
            <person name="Dimas A."/>
            <person name="Shiver A.L."/>
            <person name="Deutschbauer A."/>
            <person name="Neff N."/>
            <person name="Sonnenburg J.L."/>
            <person name="Huang K.C."/>
            <person name="Fischbach M.A."/>
        </authorList>
    </citation>
    <scope>NUCLEOTIDE SEQUENCE</scope>
    <source>
        <strain evidence="5">DSM 19829</strain>
    </source>
</reference>
<evidence type="ECO:0000256" key="2">
    <source>
        <dbReference type="ARBA" id="ARBA00022741"/>
    </source>
</evidence>
<dbReference type="InterPro" id="IPR003439">
    <property type="entry name" value="ABC_transporter-like_ATP-bd"/>
</dbReference>
<dbReference type="InterPro" id="IPR003593">
    <property type="entry name" value="AAA+_ATPase"/>
</dbReference>
<dbReference type="SUPFAM" id="SSF52540">
    <property type="entry name" value="P-loop containing nucleoside triphosphate hydrolases"/>
    <property type="match status" value="1"/>
</dbReference>
<keyword evidence="3 5" id="KW-0067">ATP-binding</keyword>
<evidence type="ECO:0000313" key="6">
    <source>
        <dbReference type="Proteomes" id="UP001060164"/>
    </source>
</evidence>
<dbReference type="InterPro" id="IPR051782">
    <property type="entry name" value="ABC_Transporter_VariousFunc"/>
</dbReference>
<evidence type="ECO:0000256" key="3">
    <source>
        <dbReference type="ARBA" id="ARBA00022840"/>
    </source>
</evidence>
<evidence type="ECO:0000313" key="5">
    <source>
        <dbReference type="EMBL" id="UWP59399.1"/>
    </source>
</evidence>
<sequence length="289" mass="32666">MTDMLRIEGLSKSFSDFALQNISFSIPQGCIMGLIGPNGSGKTTTIRLILNLLKKQEGTISVLGLDHIKEEQSLKERIGVVFDSHFFVDEWNMSDVEYAMSMFYKRWNTETYDQKLRQFQISRNRRVKELSKGMQMKLMLACAFSHGAELLILDEPTSGLDPVSRDELLDILLDYTGNGKYSVLFSTHITPDLDKAADSITFINKGKMLFTGKKEELTEKFFMVSGCITELTSDVQSAAQSIKKYPDHFEALILRDHIHRLSGYVFRPAAIDDIIVLTNRGGNEDGKNL</sequence>
<feature type="domain" description="ABC transporter" evidence="4">
    <location>
        <begin position="5"/>
        <end position="230"/>
    </location>
</feature>
<dbReference type="RefSeq" id="WP_028528009.1">
    <property type="nucleotide sequence ID" value="NZ_CABLBR010000006.1"/>
</dbReference>
<dbReference type="Gene3D" id="3.40.50.300">
    <property type="entry name" value="P-loop containing nucleotide triphosphate hydrolases"/>
    <property type="match status" value="1"/>
</dbReference>
<accession>A0ABY5VFM1</accession>
<dbReference type="Proteomes" id="UP001060164">
    <property type="component" value="Chromosome"/>
</dbReference>
<dbReference type="InterPro" id="IPR017871">
    <property type="entry name" value="ABC_transporter-like_CS"/>
</dbReference>
<dbReference type="SMART" id="SM00382">
    <property type="entry name" value="AAA"/>
    <property type="match status" value="1"/>
</dbReference>
<dbReference type="EMBL" id="CP102290">
    <property type="protein sequence ID" value="UWP59399.1"/>
    <property type="molecule type" value="Genomic_DNA"/>
</dbReference>
<dbReference type="PANTHER" id="PTHR42939:SF3">
    <property type="entry name" value="ABC TRANSPORTER ATP-BINDING COMPONENT"/>
    <property type="match status" value="1"/>
</dbReference>